<dbReference type="InterPro" id="IPR028261">
    <property type="entry name" value="DPD_II"/>
</dbReference>
<dbReference type="GO" id="GO:0051536">
    <property type="term" value="F:iron-sulfur cluster binding"/>
    <property type="evidence" value="ECO:0007669"/>
    <property type="project" value="InterPro"/>
</dbReference>
<comment type="caution">
    <text evidence="3">The sequence shown here is derived from an EMBL/GenBank/DDBJ whole genome shotgun (WGS) entry which is preliminary data.</text>
</comment>
<dbReference type="SUPFAM" id="SSF46548">
    <property type="entry name" value="alpha-helical ferredoxin"/>
    <property type="match status" value="1"/>
</dbReference>
<dbReference type="PRINTS" id="PR00419">
    <property type="entry name" value="ADXRDTASE"/>
</dbReference>
<dbReference type="PANTHER" id="PTHR42783:SF3">
    <property type="entry name" value="GLUTAMATE SYNTHASE [NADPH] SMALL CHAIN-RELATED"/>
    <property type="match status" value="1"/>
</dbReference>
<reference evidence="3 4" key="1">
    <citation type="submission" date="2020-08" db="EMBL/GenBank/DDBJ databases">
        <title>Bridging the membrane lipid divide: bacteria of the FCB group superphylum have the potential to synthesize archaeal ether lipids.</title>
        <authorList>
            <person name="Villanueva L."/>
            <person name="Von Meijenfeldt F.A.B."/>
            <person name="Westbye A.B."/>
            <person name="Yadav S."/>
            <person name="Hopmans E.C."/>
            <person name="Dutilh B.E."/>
            <person name="Sinninghe Damste J.S."/>
        </authorList>
    </citation>
    <scope>NUCLEOTIDE SEQUENCE [LARGE SCALE GENOMIC DNA]</scope>
    <source>
        <strain evidence="3">NIOZ-UU36</strain>
    </source>
</reference>
<dbReference type="Pfam" id="PF07992">
    <property type="entry name" value="Pyr_redox_2"/>
    <property type="match status" value="1"/>
</dbReference>
<evidence type="ECO:0000259" key="1">
    <source>
        <dbReference type="Pfam" id="PF07992"/>
    </source>
</evidence>
<proteinExistence type="predicted"/>
<dbReference type="Gene3D" id="3.50.50.60">
    <property type="entry name" value="FAD/NAD(P)-binding domain"/>
    <property type="match status" value="2"/>
</dbReference>
<dbReference type="InterPro" id="IPR036188">
    <property type="entry name" value="FAD/NAD-bd_sf"/>
</dbReference>
<dbReference type="SUPFAM" id="SSF51971">
    <property type="entry name" value="Nucleotide-binding domain"/>
    <property type="match status" value="1"/>
</dbReference>
<evidence type="ECO:0000259" key="2">
    <source>
        <dbReference type="Pfam" id="PF14691"/>
    </source>
</evidence>
<evidence type="ECO:0000313" key="3">
    <source>
        <dbReference type="EMBL" id="MBC8336989.1"/>
    </source>
</evidence>
<dbReference type="GO" id="GO:0016491">
    <property type="term" value="F:oxidoreductase activity"/>
    <property type="evidence" value="ECO:0007669"/>
    <property type="project" value="InterPro"/>
</dbReference>
<gene>
    <name evidence="3" type="ORF">H8E29_17170</name>
</gene>
<name>A0A8J6TKL8_9CHLR</name>
<dbReference type="InterPro" id="IPR009051">
    <property type="entry name" value="Helical_ferredxn"/>
</dbReference>
<dbReference type="EMBL" id="JACNJN010000218">
    <property type="protein sequence ID" value="MBC8336989.1"/>
    <property type="molecule type" value="Genomic_DNA"/>
</dbReference>
<dbReference type="AlphaFoldDB" id="A0A8J6TKL8"/>
<accession>A0A8J6TKL8</accession>
<dbReference type="InterPro" id="IPR023753">
    <property type="entry name" value="FAD/NAD-binding_dom"/>
</dbReference>
<dbReference type="Pfam" id="PF14691">
    <property type="entry name" value="Fer4_20"/>
    <property type="match status" value="1"/>
</dbReference>
<dbReference type="Proteomes" id="UP000614469">
    <property type="component" value="Unassembled WGS sequence"/>
</dbReference>
<sequence>MQAVPSEFLAINRKKRAQEPFLELDLRPAEKRVCDFNEVVIAFTPEQAQIEAARCIHCPDPAPCMVACPTHNDIPSAMWLIELGRFADAAKLYHNTSSLPEVCGRVCPHEQLCEGSCVLNKTGEPVITGQLEVFAITQERELEPYVPEIAPPTGKKVAIVGAGPAGIACADQLLQLGHEVTVFDAKPAPGGLLVYGIPNFKLSKEVFFERWKDIEKLGAKFIGNTYVGKDKTIDDIFAEGFEAMFIGVGSGIDAPMEIPGEDLPGVYEATDYLIRGNVSKDILPKGSKPLPDLGNDVVVIGGGDTASDCLRTSVRIGIENVTCLYRRTEAEMPGSAKDRKLAKQEGAKYRFLTQPVQFIAGKDGKLAAVECIEMELGEPDDSGRRRPVPVEGSNFSVPASTAIKALGYWPDPIIGKSTPDLETHKWGLTKVTDPETGQTSREGIFAGGDGVTGPDLVVTAMVAGRKSAEAIDKYLKNKK</sequence>
<dbReference type="PANTHER" id="PTHR42783">
    <property type="entry name" value="GLUTAMATE SYNTHASE [NADPH] SMALL CHAIN"/>
    <property type="match status" value="1"/>
</dbReference>
<feature type="domain" description="FAD/NAD(P)-binding" evidence="1">
    <location>
        <begin position="155"/>
        <end position="463"/>
    </location>
</feature>
<dbReference type="Gene3D" id="1.10.1060.10">
    <property type="entry name" value="Alpha-helical ferredoxin"/>
    <property type="match status" value="1"/>
</dbReference>
<feature type="domain" description="Dihydroprymidine dehydrogenase" evidence="2">
    <location>
        <begin position="33"/>
        <end position="141"/>
    </location>
</feature>
<protein>
    <submittedName>
        <fullName evidence="3">NAD(P)-dependent oxidoreductase</fullName>
    </submittedName>
</protein>
<organism evidence="3 4">
    <name type="scientific">Candidatus Desulfolinea nitratireducens</name>
    <dbReference type="NCBI Taxonomy" id="2841698"/>
    <lineage>
        <taxon>Bacteria</taxon>
        <taxon>Bacillati</taxon>
        <taxon>Chloroflexota</taxon>
        <taxon>Anaerolineae</taxon>
        <taxon>Anaerolineales</taxon>
        <taxon>Anaerolineales incertae sedis</taxon>
        <taxon>Candidatus Desulfolinea</taxon>
    </lineage>
</organism>
<evidence type="ECO:0000313" key="4">
    <source>
        <dbReference type="Proteomes" id="UP000614469"/>
    </source>
</evidence>